<evidence type="ECO:0000256" key="1">
    <source>
        <dbReference type="SAM" id="SignalP"/>
    </source>
</evidence>
<evidence type="ECO:0000313" key="2">
    <source>
        <dbReference type="Proteomes" id="UP000095282"/>
    </source>
</evidence>
<evidence type="ECO:0000313" key="3">
    <source>
        <dbReference type="WBParaSite" id="Csp11.Scaffold630.g20250.t1"/>
    </source>
</evidence>
<feature type="chain" id="PRO_5009845535" evidence="1">
    <location>
        <begin position="25"/>
        <end position="76"/>
    </location>
</feature>
<feature type="signal peptide" evidence="1">
    <location>
        <begin position="1"/>
        <end position="24"/>
    </location>
</feature>
<sequence>MQFNLFHLLILALFAVSFIVPVHSAPYSEAEIESMMELQDKVNEHMSSSNMSPAQKAKIAAMMAQKQAHVEKSFGK</sequence>
<dbReference type="STRING" id="1561998.A0A1I7UXA1"/>
<dbReference type="Proteomes" id="UP000095282">
    <property type="component" value="Unplaced"/>
</dbReference>
<keyword evidence="1" id="KW-0732">Signal</keyword>
<dbReference type="eggNOG" id="KOG3656">
    <property type="taxonomic scope" value="Eukaryota"/>
</dbReference>
<keyword evidence="2" id="KW-1185">Reference proteome</keyword>
<reference evidence="3 4" key="1">
    <citation type="submission" date="2016-11" db="UniProtKB">
        <authorList>
            <consortium name="WormBaseParasite"/>
        </authorList>
    </citation>
    <scope>IDENTIFICATION</scope>
</reference>
<evidence type="ECO:0000313" key="4">
    <source>
        <dbReference type="WBParaSite" id="Csp11.Scaffold630.g20259.t1"/>
    </source>
</evidence>
<dbReference type="WBParaSite" id="Csp11.Scaffold630.g20259.t1">
    <property type="protein sequence ID" value="Csp11.Scaffold630.g20259.t1"/>
    <property type="gene ID" value="Csp11.Scaffold630.g20259"/>
</dbReference>
<organism evidence="2 4">
    <name type="scientific">Caenorhabditis tropicalis</name>
    <dbReference type="NCBI Taxonomy" id="1561998"/>
    <lineage>
        <taxon>Eukaryota</taxon>
        <taxon>Metazoa</taxon>
        <taxon>Ecdysozoa</taxon>
        <taxon>Nematoda</taxon>
        <taxon>Chromadorea</taxon>
        <taxon>Rhabditida</taxon>
        <taxon>Rhabditina</taxon>
        <taxon>Rhabditomorpha</taxon>
        <taxon>Rhabditoidea</taxon>
        <taxon>Rhabditidae</taxon>
        <taxon>Peloderinae</taxon>
        <taxon>Caenorhabditis</taxon>
    </lineage>
</organism>
<protein>
    <submittedName>
        <fullName evidence="3 4">DUF148 domain-containing protein</fullName>
    </submittedName>
</protein>
<dbReference type="WBParaSite" id="Csp11.Scaffold630.g20250.t1">
    <property type="protein sequence ID" value="Csp11.Scaffold630.g20250.t1"/>
    <property type="gene ID" value="Csp11.Scaffold630.g20250"/>
</dbReference>
<accession>A0A1I7UXA1</accession>
<proteinExistence type="predicted"/>
<name>A0A1I7UXA1_9PELO</name>
<dbReference type="AlphaFoldDB" id="A0A1I7UXA1"/>